<sequence>MEAIMIKIKRQSVSGAMERQLLTAMATSDKFLAEAMSFYDPELIETRHVRMVAEWCSRYFQRYGKAPALHLRHIFDSHAEGMEIEEREIVETLLSGLSEEHERSDQLNVPYLLDKAEAYFKERSLDRLFRESRGLLAEGDVAGAEGKLSSYKRIGRPESLGANPFRTADTVQRAFEHGEDPLFRFPGKLGWMLNDELCRDKFLGFMGPEKRGKTWWLNEVAIRAAMARRNVILFQIGDMSMEQTVIRLGVRLASRSNKERYCGAHECPVPDCLLGQTGKCKRKKSGMIIEKYSPRRIREAYEKREPHEPCVECIEERFFKGSFWYEKIPSVNPLTWRYAWRAGQKFLGRIRGRDFRLSVHPSDQLSVGGLKTILDNLETFEGFIPDVIVIDYADNLAPEDRKEEYRHQQNRTWKLLRSLSQERRCLVVTATQADAGSYDQTTLSKKNFSEDKRKYAHVTAMVGLNQTYDEKKARLMRLNMIVQREGEFYEEETVTVAQDLWRGRPLLFSF</sequence>
<dbReference type="Gene3D" id="3.40.50.300">
    <property type="entry name" value="P-loop containing nucleotide triphosphate hydrolases"/>
    <property type="match status" value="1"/>
</dbReference>
<evidence type="ECO:0000313" key="1">
    <source>
        <dbReference type="EMBL" id="QJA58477.1"/>
    </source>
</evidence>
<reference evidence="1" key="1">
    <citation type="submission" date="2020-03" db="EMBL/GenBank/DDBJ databases">
        <title>The deep terrestrial virosphere.</title>
        <authorList>
            <person name="Holmfeldt K."/>
            <person name="Nilsson E."/>
            <person name="Simone D."/>
            <person name="Lopez-Fernandez M."/>
            <person name="Wu X."/>
            <person name="de Brujin I."/>
            <person name="Lundin D."/>
            <person name="Andersson A."/>
            <person name="Bertilsson S."/>
            <person name="Dopson M."/>
        </authorList>
    </citation>
    <scope>NUCLEOTIDE SEQUENCE</scope>
    <source>
        <strain evidence="1">MM415B01446</strain>
    </source>
</reference>
<protein>
    <recommendedName>
        <fullName evidence="2">Helicase</fullName>
    </recommendedName>
</protein>
<dbReference type="SUPFAM" id="SSF52540">
    <property type="entry name" value="P-loop containing nucleoside triphosphate hydrolases"/>
    <property type="match status" value="1"/>
</dbReference>
<organism evidence="1">
    <name type="scientific">viral metagenome</name>
    <dbReference type="NCBI Taxonomy" id="1070528"/>
    <lineage>
        <taxon>unclassified sequences</taxon>
        <taxon>metagenomes</taxon>
        <taxon>organismal metagenomes</taxon>
    </lineage>
</organism>
<accession>A0A6M3IN11</accession>
<dbReference type="EMBL" id="MT141325">
    <property type="protein sequence ID" value="QJA58477.1"/>
    <property type="molecule type" value="Genomic_DNA"/>
</dbReference>
<gene>
    <name evidence="1" type="ORF">MM415B01446_0018</name>
</gene>
<dbReference type="AlphaFoldDB" id="A0A6M3IN11"/>
<dbReference type="InterPro" id="IPR027417">
    <property type="entry name" value="P-loop_NTPase"/>
</dbReference>
<name>A0A6M3IN11_9ZZZZ</name>
<proteinExistence type="predicted"/>
<evidence type="ECO:0008006" key="2">
    <source>
        <dbReference type="Google" id="ProtNLM"/>
    </source>
</evidence>